<name>A0A563DK59_9FLAO</name>
<proteinExistence type="predicted"/>
<organism evidence="1 2">
    <name type="scientific">Apibacter muscae</name>
    <dbReference type="NCBI Taxonomy" id="2509004"/>
    <lineage>
        <taxon>Bacteria</taxon>
        <taxon>Pseudomonadati</taxon>
        <taxon>Bacteroidota</taxon>
        <taxon>Flavobacteriia</taxon>
        <taxon>Flavobacteriales</taxon>
        <taxon>Weeksellaceae</taxon>
        <taxon>Apibacter</taxon>
    </lineage>
</organism>
<protein>
    <recommendedName>
        <fullName evidence="3">C1q domain-containing protein</fullName>
    </recommendedName>
</protein>
<evidence type="ECO:0000313" key="2">
    <source>
        <dbReference type="Proteomes" id="UP000319499"/>
    </source>
</evidence>
<dbReference type="OrthoDB" id="1340359at2"/>
<keyword evidence="2" id="KW-1185">Reference proteome</keyword>
<dbReference type="EMBL" id="SELH01000011">
    <property type="protein sequence ID" value="TWP30489.1"/>
    <property type="molecule type" value="Genomic_DNA"/>
</dbReference>
<evidence type="ECO:0000313" key="1">
    <source>
        <dbReference type="EMBL" id="TWP30489.1"/>
    </source>
</evidence>
<dbReference type="RefSeq" id="WP_146261127.1">
    <property type="nucleotide sequence ID" value="NZ_SELG01000024.1"/>
</dbReference>
<gene>
    <name evidence="1" type="ORF">ETU09_00375</name>
</gene>
<dbReference type="AlphaFoldDB" id="A0A563DK59"/>
<accession>A0A563DK59</accession>
<comment type="caution">
    <text evidence="1">The sequence shown here is derived from an EMBL/GenBank/DDBJ whole genome shotgun (WGS) entry which is preliminary data.</text>
</comment>
<dbReference type="Proteomes" id="UP000319499">
    <property type="component" value="Unassembled WGS sequence"/>
</dbReference>
<evidence type="ECO:0008006" key="3">
    <source>
        <dbReference type="Google" id="ProtNLM"/>
    </source>
</evidence>
<reference evidence="1 2" key="1">
    <citation type="submission" date="2019-02" db="EMBL/GenBank/DDBJ databases">
        <title>Apibacter muscae sp. nov.: a novel member of the house fly microbiota.</title>
        <authorList>
            <person name="Park R."/>
        </authorList>
    </citation>
    <scope>NUCLEOTIDE SEQUENCE [LARGE SCALE GENOMIC DNA]</scope>
    <source>
        <strain evidence="1 2">AL1</strain>
    </source>
</reference>
<sequence>MIIDNENTYTSNASGNSFTVKEQGIYFIALNFLIQNTVQNTLPVIGIWDDTDGKWIARINDVFVVESGFSTRNQSFTLITSTELLPSHIYSFRVSNTSPLTIASTSSGSTGSGAVSTALVQRLR</sequence>